<evidence type="ECO:0000313" key="2">
    <source>
        <dbReference type="Proteomes" id="UP000230233"/>
    </source>
</evidence>
<reference evidence="2" key="1">
    <citation type="submission" date="2017-10" db="EMBL/GenBank/DDBJ databases">
        <title>Rapid genome shrinkage in a self-fertile nematode reveals novel sperm competition proteins.</title>
        <authorList>
            <person name="Yin D."/>
            <person name="Schwarz E.M."/>
            <person name="Thomas C.G."/>
            <person name="Felde R.L."/>
            <person name="Korf I.F."/>
            <person name="Cutter A.D."/>
            <person name="Schartner C.M."/>
            <person name="Ralston E.J."/>
            <person name="Meyer B.J."/>
            <person name="Haag E.S."/>
        </authorList>
    </citation>
    <scope>NUCLEOTIDE SEQUENCE [LARGE SCALE GENOMIC DNA]</scope>
    <source>
        <strain evidence="2">JU1422</strain>
    </source>
</reference>
<dbReference type="EMBL" id="PDUG01000004">
    <property type="protein sequence ID" value="PIC33433.1"/>
    <property type="molecule type" value="Genomic_DNA"/>
</dbReference>
<gene>
    <name evidence="1" type="primary">Cnig_chr_IV.g13415</name>
    <name evidence="1" type="ORF">B9Z55_013415</name>
</gene>
<comment type="caution">
    <text evidence="1">The sequence shown here is derived from an EMBL/GenBank/DDBJ whole genome shotgun (WGS) entry which is preliminary data.</text>
</comment>
<accession>A0A2G5U1U9</accession>
<evidence type="ECO:0000313" key="1">
    <source>
        <dbReference type="EMBL" id="PIC33433.1"/>
    </source>
</evidence>
<organism evidence="1 2">
    <name type="scientific">Caenorhabditis nigoni</name>
    <dbReference type="NCBI Taxonomy" id="1611254"/>
    <lineage>
        <taxon>Eukaryota</taxon>
        <taxon>Metazoa</taxon>
        <taxon>Ecdysozoa</taxon>
        <taxon>Nematoda</taxon>
        <taxon>Chromadorea</taxon>
        <taxon>Rhabditida</taxon>
        <taxon>Rhabditina</taxon>
        <taxon>Rhabditomorpha</taxon>
        <taxon>Rhabditoidea</taxon>
        <taxon>Rhabditidae</taxon>
        <taxon>Peloderinae</taxon>
        <taxon>Caenorhabditis</taxon>
    </lineage>
</organism>
<dbReference type="Proteomes" id="UP000230233">
    <property type="component" value="Chromosome IV"/>
</dbReference>
<proteinExistence type="predicted"/>
<sequence>MRVPLLVEREDCNDPFTTIGMLLLEELASAFGFVHVASAFGSLISESNVGDPLREVSDVQMSHHTGDSPSFYSIFHHYAPDLIW</sequence>
<keyword evidence="2" id="KW-1185">Reference proteome</keyword>
<name>A0A2G5U1U9_9PELO</name>
<dbReference type="AlphaFoldDB" id="A0A2G5U1U9"/>
<protein>
    <submittedName>
        <fullName evidence="1">Uncharacterized protein</fullName>
    </submittedName>
</protein>